<evidence type="ECO:0000259" key="12">
    <source>
        <dbReference type="PROSITE" id="PS50268"/>
    </source>
</evidence>
<sequence length="758" mass="83100">MNALLHAYTLLFFLLFGCKLGKSDLCALTDGSYQKFIKNVLENTGLGSVIGRADITGNSSDVTLTQMPPSEFFSYDPISQNITLIKELDTDNGTSTYTFTIQCNSNENGARETTISVFVLVLDYNDNAPIFARDTYNCSISEDKPVGSLVFSGAVAVDKDVQYGGNSQVYYSIIPGTFSSFFKIELPTQPTITLNKSLDYETYHRMVVEILAEDRPAYGPKLNGTATVIIHILDADDLNPAFSSDQYTAIIRRDTPPGTEVRVVPAIFAADQDSLNTSIKYSIADKSNLFEIDEIFGTLKVKGTLTSRENPMLIKATQVDNPFRVDTSLLIVTVLEVNATTPRFLQTSYKAEVQESVEVGTVLLTAETGATDIPAQLQFRIINDTSIFEINNRSRIILRAALDYETQTEYNFMITVTNSVSTSTATVTILVTNVNDNNPEIQDSDISVTTERRKGAFVTQIKATDRDVASNLSFILGGHEELFVINAYGEIYLSADPSALILNTYTFQVLVRDDGRPPRESAALVTVKLPNLTEPVSKASTLQVMDTTLTIILGSVAGVLLVVVFILIAYIIWRHKYVKEQLSKARAPRGHGARGLTYRQAELPDDLPKLDLNFSADLEETSDIDGTTIQDNPLSDEKINQGYLQSSGSEMDRDVGEIDIDTAVIPYNDDYGYGPHRLNYPTGGVSSFQTDNESSGSDISSHNGSRRGLMGGAANKIEPSDRHWGSNDSLPVPGSQNLLSPDASVVPIKERPAITVYF</sequence>
<evidence type="ECO:0000256" key="9">
    <source>
        <dbReference type="SAM" id="MobiDB-lite"/>
    </source>
</evidence>
<reference evidence="13" key="2">
    <citation type="journal article" date="2021" name="Genome Biol. Evol.">
        <title>Developing a high-quality reference genome for a parasitic bivalve with doubly uniparental inheritance (Bivalvia: Unionida).</title>
        <authorList>
            <person name="Smith C.H."/>
        </authorList>
    </citation>
    <scope>NUCLEOTIDE SEQUENCE</scope>
    <source>
        <strain evidence="13">CHS0354</strain>
        <tissue evidence="13">Mantle</tissue>
    </source>
</reference>
<dbReference type="CDD" id="cd11304">
    <property type="entry name" value="Cadherin_repeat"/>
    <property type="match status" value="5"/>
</dbReference>
<feature type="domain" description="Cadherin" evidence="12">
    <location>
        <begin position="243"/>
        <end position="344"/>
    </location>
</feature>
<dbReference type="GO" id="GO:0044331">
    <property type="term" value="P:cell-cell adhesion mediated by cadherin"/>
    <property type="evidence" value="ECO:0007669"/>
    <property type="project" value="TreeGrafter"/>
</dbReference>
<feature type="signal peptide" evidence="11">
    <location>
        <begin position="1"/>
        <end position="21"/>
    </location>
</feature>
<accession>A0AAE0SEK3</accession>
<feature type="region of interest" description="Disordered" evidence="9">
    <location>
        <begin position="682"/>
        <end position="740"/>
    </location>
</feature>
<feature type="domain" description="Cadherin" evidence="12">
    <location>
        <begin position="132"/>
        <end position="242"/>
    </location>
</feature>
<dbReference type="InterPro" id="IPR020894">
    <property type="entry name" value="Cadherin_CS"/>
</dbReference>
<dbReference type="GO" id="GO:0007043">
    <property type="term" value="P:cell-cell junction assembly"/>
    <property type="evidence" value="ECO:0007669"/>
    <property type="project" value="TreeGrafter"/>
</dbReference>
<dbReference type="AlphaFoldDB" id="A0AAE0SEK3"/>
<dbReference type="GO" id="GO:0008013">
    <property type="term" value="F:beta-catenin binding"/>
    <property type="evidence" value="ECO:0007669"/>
    <property type="project" value="TreeGrafter"/>
</dbReference>
<comment type="subcellular location">
    <subcellularLocation>
        <location evidence="1">Membrane</location>
        <topology evidence="1">Single-pass membrane protein</topology>
    </subcellularLocation>
</comment>
<dbReference type="GO" id="GO:0000902">
    <property type="term" value="P:cell morphogenesis"/>
    <property type="evidence" value="ECO:0007669"/>
    <property type="project" value="TreeGrafter"/>
</dbReference>
<dbReference type="PROSITE" id="PS50268">
    <property type="entry name" value="CADHERIN_2"/>
    <property type="match status" value="5"/>
</dbReference>
<dbReference type="PANTHER" id="PTHR24027:SF422">
    <property type="entry name" value="CADHERIN DOMAIN-CONTAINING PROTEIN"/>
    <property type="match status" value="1"/>
</dbReference>
<dbReference type="GO" id="GO:0005509">
    <property type="term" value="F:calcium ion binding"/>
    <property type="evidence" value="ECO:0007669"/>
    <property type="project" value="UniProtKB-UniRule"/>
</dbReference>
<evidence type="ECO:0000256" key="6">
    <source>
        <dbReference type="ARBA" id="ARBA00022989"/>
    </source>
</evidence>
<evidence type="ECO:0000256" key="1">
    <source>
        <dbReference type="ARBA" id="ARBA00004167"/>
    </source>
</evidence>
<protein>
    <recommendedName>
        <fullName evidence="12">Cadherin domain-containing protein</fullName>
    </recommendedName>
</protein>
<dbReference type="GO" id="GO:0016477">
    <property type="term" value="P:cell migration"/>
    <property type="evidence" value="ECO:0007669"/>
    <property type="project" value="TreeGrafter"/>
</dbReference>
<dbReference type="PANTHER" id="PTHR24027">
    <property type="entry name" value="CADHERIN-23"/>
    <property type="match status" value="1"/>
</dbReference>
<feature type="compositionally biased region" description="Low complexity" evidence="9">
    <location>
        <begin position="691"/>
        <end position="703"/>
    </location>
</feature>
<keyword evidence="3 11" id="KW-0732">Signal</keyword>
<dbReference type="InterPro" id="IPR015919">
    <property type="entry name" value="Cadherin-like_sf"/>
</dbReference>
<feature type="chain" id="PRO_5042077348" description="Cadherin domain-containing protein" evidence="11">
    <location>
        <begin position="22"/>
        <end position="758"/>
    </location>
</feature>
<dbReference type="GO" id="GO:0005912">
    <property type="term" value="C:adherens junction"/>
    <property type="evidence" value="ECO:0007669"/>
    <property type="project" value="TreeGrafter"/>
</dbReference>
<feature type="domain" description="Cadherin" evidence="12">
    <location>
        <begin position="345"/>
        <end position="441"/>
    </location>
</feature>
<dbReference type="PROSITE" id="PS00232">
    <property type="entry name" value="CADHERIN_1"/>
    <property type="match status" value="1"/>
</dbReference>
<dbReference type="PRINTS" id="PR00205">
    <property type="entry name" value="CADHERIN"/>
</dbReference>
<keyword evidence="14" id="KW-1185">Reference proteome</keyword>
<dbReference type="Pfam" id="PF00028">
    <property type="entry name" value="Cadherin"/>
    <property type="match status" value="2"/>
</dbReference>
<evidence type="ECO:0000256" key="3">
    <source>
        <dbReference type="ARBA" id="ARBA00022729"/>
    </source>
</evidence>
<reference evidence="13" key="3">
    <citation type="submission" date="2023-05" db="EMBL/GenBank/DDBJ databases">
        <authorList>
            <person name="Smith C.H."/>
        </authorList>
    </citation>
    <scope>NUCLEOTIDE SEQUENCE</scope>
    <source>
        <strain evidence="13">CHS0354</strain>
        <tissue evidence="13">Mantle</tissue>
    </source>
</reference>
<dbReference type="InterPro" id="IPR002126">
    <property type="entry name" value="Cadherin-like_dom"/>
</dbReference>
<dbReference type="GO" id="GO:0016342">
    <property type="term" value="C:catenin complex"/>
    <property type="evidence" value="ECO:0007669"/>
    <property type="project" value="TreeGrafter"/>
</dbReference>
<feature type="domain" description="Cadherin" evidence="12">
    <location>
        <begin position="440"/>
        <end position="537"/>
    </location>
</feature>
<feature type="transmembrane region" description="Helical" evidence="10">
    <location>
        <begin position="549"/>
        <end position="573"/>
    </location>
</feature>
<evidence type="ECO:0000256" key="5">
    <source>
        <dbReference type="ARBA" id="ARBA00022837"/>
    </source>
</evidence>
<reference evidence="13" key="1">
    <citation type="journal article" date="2021" name="Genome Biol. Evol.">
        <title>A High-Quality Reference Genome for a Parasitic Bivalve with Doubly Uniparental Inheritance (Bivalvia: Unionida).</title>
        <authorList>
            <person name="Smith C.H."/>
        </authorList>
    </citation>
    <scope>NUCLEOTIDE SEQUENCE</scope>
    <source>
        <strain evidence="13">CHS0354</strain>
    </source>
</reference>
<name>A0AAE0SEK3_9BIVA</name>
<dbReference type="Proteomes" id="UP001195483">
    <property type="component" value="Unassembled WGS sequence"/>
</dbReference>
<dbReference type="InterPro" id="IPR039808">
    <property type="entry name" value="Cadherin"/>
</dbReference>
<evidence type="ECO:0000256" key="10">
    <source>
        <dbReference type="SAM" id="Phobius"/>
    </source>
</evidence>
<evidence type="ECO:0000256" key="4">
    <source>
        <dbReference type="ARBA" id="ARBA00022737"/>
    </source>
</evidence>
<evidence type="ECO:0000313" key="13">
    <source>
        <dbReference type="EMBL" id="KAK3590003.1"/>
    </source>
</evidence>
<evidence type="ECO:0000313" key="14">
    <source>
        <dbReference type="Proteomes" id="UP001195483"/>
    </source>
</evidence>
<keyword evidence="4" id="KW-0677">Repeat</keyword>
<evidence type="ECO:0000256" key="7">
    <source>
        <dbReference type="ARBA" id="ARBA00023136"/>
    </source>
</evidence>
<keyword evidence="5 8" id="KW-0106">Calcium</keyword>
<feature type="domain" description="Cadherin" evidence="12">
    <location>
        <begin position="55"/>
        <end position="131"/>
    </location>
</feature>
<dbReference type="EMBL" id="JAEAOA010002053">
    <property type="protein sequence ID" value="KAK3590003.1"/>
    <property type="molecule type" value="Genomic_DNA"/>
</dbReference>
<dbReference type="SUPFAM" id="SSF49313">
    <property type="entry name" value="Cadherin-like"/>
    <property type="match status" value="5"/>
</dbReference>
<comment type="caution">
    <text evidence="13">The sequence shown here is derived from an EMBL/GenBank/DDBJ whole genome shotgun (WGS) entry which is preliminary data.</text>
</comment>
<organism evidence="13 14">
    <name type="scientific">Potamilus streckersoni</name>
    <dbReference type="NCBI Taxonomy" id="2493646"/>
    <lineage>
        <taxon>Eukaryota</taxon>
        <taxon>Metazoa</taxon>
        <taxon>Spiralia</taxon>
        <taxon>Lophotrochozoa</taxon>
        <taxon>Mollusca</taxon>
        <taxon>Bivalvia</taxon>
        <taxon>Autobranchia</taxon>
        <taxon>Heteroconchia</taxon>
        <taxon>Palaeoheterodonta</taxon>
        <taxon>Unionida</taxon>
        <taxon>Unionoidea</taxon>
        <taxon>Unionidae</taxon>
        <taxon>Ambleminae</taxon>
        <taxon>Lampsilini</taxon>
        <taxon>Potamilus</taxon>
    </lineage>
</organism>
<dbReference type="GO" id="GO:0007156">
    <property type="term" value="P:homophilic cell adhesion via plasma membrane adhesion molecules"/>
    <property type="evidence" value="ECO:0007669"/>
    <property type="project" value="InterPro"/>
</dbReference>
<gene>
    <name evidence="13" type="ORF">CHS0354_035030</name>
</gene>
<keyword evidence="7 10" id="KW-0472">Membrane</keyword>
<dbReference type="GO" id="GO:0034332">
    <property type="term" value="P:adherens junction organization"/>
    <property type="evidence" value="ECO:0007669"/>
    <property type="project" value="TreeGrafter"/>
</dbReference>
<keyword evidence="2 10" id="KW-0812">Transmembrane</keyword>
<keyword evidence="6 10" id="KW-1133">Transmembrane helix</keyword>
<dbReference type="GO" id="GO:0016339">
    <property type="term" value="P:calcium-dependent cell-cell adhesion via plasma membrane cell adhesion molecules"/>
    <property type="evidence" value="ECO:0007669"/>
    <property type="project" value="TreeGrafter"/>
</dbReference>
<feature type="compositionally biased region" description="Polar residues" evidence="9">
    <location>
        <begin position="726"/>
        <end position="739"/>
    </location>
</feature>
<dbReference type="Gene3D" id="2.60.40.60">
    <property type="entry name" value="Cadherins"/>
    <property type="match status" value="5"/>
</dbReference>
<evidence type="ECO:0000256" key="8">
    <source>
        <dbReference type="PROSITE-ProRule" id="PRU00043"/>
    </source>
</evidence>
<dbReference type="SMART" id="SM00112">
    <property type="entry name" value="CA"/>
    <property type="match status" value="5"/>
</dbReference>
<evidence type="ECO:0000256" key="11">
    <source>
        <dbReference type="SAM" id="SignalP"/>
    </source>
</evidence>
<proteinExistence type="predicted"/>
<evidence type="ECO:0000256" key="2">
    <source>
        <dbReference type="ARBA" id="ARBA00022692"/>
    </source>
</evidence>
<dbReference type="GO" id="GO:0045296">
    <property type="term" value="F:cadherin binding"/>
    <property type="evidence" value="ECO:0007669"/>
    <property type="project" value="TreeGrafter"/>
</dbReference>